<accession>A0ABC9EXM8</accession>
<dbReference type="EMBL" id="OZ075115">
    <property type="protein sequence ID" value="CAL5065012.1"/>
    <property type="molecule type" value="Genomic_DNA"/>
</dbReference>
<evidence type="ECO:0000256" key="1">
    <source>
        <dbReference type="SAM" id="MobiDB-lite"/>
    </source>
</evidence>
<organism evidence="2 3">
    <name type="scientific">Urochloa decumbens</name>
    <dbReference type="NCBI Taxonomy" id="240449"/>
    <lineage>
        <taxon>Eukaryota</taxon>
        <taxon>Viridiplantae</taxon>
        <taxon>Streptophyta</taxon>
        <taxon>Embryophyta</taxon>
        <taxon>Tracheophyta</taxon>
        <taxon>Spermatophyta</taxon>
        <taxon>Magnoliopsida</taxon>
        <taxon>Liliopsida</taxon>
        <taxon>Poales</taxon>
        <taxon>Poaceae</taxon>
        <taxon>PACMAD clade</taxon>
        <taxon>Panicoideae</taxon>
        <taxon>Panicodae</taxon>
        <taxon>Paniceae</taxon>
        <taxon>Melinidinae</taxon>
        <taxon>Urochloa</taxon>
    </lineage>
</organism>
<dbReference type="AlphaFoldDB" id="A0ABC9EXM8"/>
<keyword evidence="3" id="KW-1185">Reference proteome</keyword>
<name>A0ABC9EXM8_9POAL</name>
<gene>
    <name evidence="2" type="ORF">URODEC1_LOCUS99765</name>
</gene>
<dbReference type="PRINTS" id="PR01217">
    <property type="entry name" value="PRICHEXTENSN"/>
</dbReference>
<evidence type="ECO:0000313" key="2">
    <source>
        <dbReference type="EMBL" id="CAL5065012.1"/>
    </source>
</evidence>
<feature type="compositionally biased region" description="Basic and acidic residues" evidence="1">
    <location>
        <begin position="148"/>
        <end position="160"/>
    </location>
</feature>
<proteinExistence type="predicted"/>
<sequence length="180" mass="19725">MSGCPSSIVYCDFGFCCGCGSDPNECPPPPPPSSYTEVITVVNAPIMLPANPPVPPYNQPPPPLPAPYLPPHAPVPPTMAYDDTPPLQTIPRQCVPFANKVYDSPLPVAQQPEPHKVPSKRYETPALGMVPTIQDLPPDPPALQHPLEPSRDDSKPNMEYYSQEHHHQEYILTEGSYILN</sequence>
<feature type="region of interest" description="Disordered" evidence="1">
    <location>
        <begin position="133"/>
        <end position="160"/>
    </location>
</feature>
<evidence type="ECO:0000313" key="3">
    <source>
        <dbReference type="Proteomes" id="UP001497457"/>
    </source>
</evidence>
<reference evidence="2" key="1">
    <citation type="submission" date="2024-10" db="EMBL/GenBank/DDBJ databases">
        <authorList>
            <person name="Ryan C."/>
        </authorList>
    </citation>
    <scope>NUCLEOTIDE SEQUENCE [LARGE SCALE GENOMIC DNA]</scope>
</reference>
<dbReference type="Proteomes" id="UP001497457">
    <property type="component" value="Chromosome 5rd"/>
</dbReference>
<protein>
    <submittedName>
        <fullName evidence="2">Uncharacterized protein</fullName>
    </submittedName>
</protein>